<dbReference type="InterPro" id="IPR009045">
    <property type="entry name" value="Zn_M74/Hedgehog-like"/>
</dbReference>
<dbReference type="PROSITE" id="PS51257">
    <property type="entry name" value="PROKAR_LIPOPROTEIN"/>
    <property type="match status" value="1"/>
</dbReference>
<name>A0A163Z2S6_9BACI</name>
<organism evidence="2 3">
    <name type="scientific">Aeribacillus pallidus</name>
    <dbReference type="NCBI Taxonomy" id="33936"/>
    <lineage>
        <taxon>Bacteria</taxon>
        <taxon>Bacillati</taxon>
        <taxon>Bacillota</taxon>
        <taxon>Bacilli</taxon>
        <taxon>Bacillales</taxon>
        <taxon>Bacillaceae</taxon>
        <taxon>Aeribacillus</taxon>
    </lineage>
</organism>
<dbReference type="EMBL" id="LWBR01000079">
    <property type="protein sequence ID" value="KZN94669.1"/>
    <property type="molecule type" value="Genomic_DNA"/>
</dbReference>
<dbReference type="RefSeq" id="WP_063389695.1">
    <property type="nucleotide sequence ID" value="NZ_LVHY01000109.1"/>
</dbReference>
<dbReference type="STRING" id="33936.AZI98_18375"/>
<dbReference type="Gene3D" id="3.30.1380.10">
    <property type="match status" value="1"/>
</dbReference>
<evidence type="ECO:0000313" key="3">
    <source>
        <dbReference type="Proteomes" id="UP000076476"/>
    </source>
</evidence>
<dbReference type="Proteomes" id="UP000076476">
    <property type="component" value="Unassembled WGS sequence"/>
</dbReference>
<dbReference type="Pfam" id="PF02557">
    <property type="entry name" value="VanY"/>
    <property type="match status" value="1"/>
</dbReference>
<dbReference type="GO" id="GO:0006508">
    <property type="term" value="P:proteolysis"/>
    <property type="evidence" value="ECO:0007669"/>
    <property type="project" value="InterPro"/>
</dbReference>
<evidence type="ECO:0000259" key="1">
    <source>
        <dbReference type="Pfam" id="PF02557"/>
    </source>
</evidence>
<dbReference type="InterPro" id="IPR003709">
    <property type="entry name" value="VanY-like_core_dom"/>
</dbReference>
<dbReference type="InterPro" id="IPR052179">
    <property type="entry name" value="DD-CPase-like"/>
</dbReference>
<comment type="caution">
    <text evidence="2">The sequence shown here is derived from an EMBL/GenBank/DDBJ whole genome shotgun (WGS) entry which is preliminary data.</text>
</comment>
<reference evidence="2 3" key="1">
    <citation type="submission" date="2016-04" db="EMBL/GenBank/DDBJ databases">
        <title>Draft genome sequence of Aeribacillus pallidus 8m3 from petroleum reservoir.</title>
        <authorList>
            <person name="Poltaraus A.B."/>
            <person name="Nazina T.N."/>
            <person name="Tourova T.P."/>
            <person name="Malakho S.M."/>
            <person name="Korshunova A.V."/>
            <person name="Sokolova D.S."/>
        </authorList>
    </citation>
    <scope>NUCLEOTIDE SEQUENCE [LARGE SCALE GENOMIC DNA]</scope>
    <source>
        <strain evidence="2 3">8m3</strain>
    </source>
</reference>
<dbReference type="GO" id="GO:0008233">
    <property type="term" value="F:peptidase activity"/>
    <property type="evidence" value="ECO:0007669"/>
    <property type="project" value="InterPro"/>
</dbReference>
<dbReference type="SUPFAM" id="SSF55166">
    <property type="entry name" value="Hedgehog/DD-peptidase"/>
    <property type="match status" value="1"/>
</dbReference>
<protein>
    <submittedName>
        <fullName evidence="2">Peptidase M15</fullName>
    </submittedName>
</protein>
<evidence type="ECO:0000313" key="2">
    <source>
        <dbReference type="EMBL" id="KZN94669.1"/>
    </source>
</evidence>
<keyword evidence="3" id="KW-1185">Reference proteome</keyword>
<dbReference type="OrthoDB" id="9792074at2"/>
<accession>A0A163Z2S6</accession>
<dbReference type="AlphaFoldDB" id="A0A163Z2S6"/>
<dbReference type="PANTHER" id="PTHR34385:SF1">
    <property type="entry name" value="PEPTIDOGLYCAN L-ALANYL-D-GLUTAMATE ENDOPEPTIDASE CWLK"/>
    <property type="match status" value="1"/>
</dbReference>
<feature type="domain" description="D-alanyl-D-alanine carboxypeptidase-like core" evidence="1">
    <location>
        <begin position="127"/>
        <end position="256"/>
    </location>
</feature>
<sequence>MHKIIAVTILAALMLAGCSMPFDKLPFFHGSDYVEENEPQAKTVENKELVQTTEKTVQTEQIDPEFLLEEQYFNVVQTVNGQPVIQNPDNILVLVNKDFFLPVDYKPNDLTVPNIQFSFGDADVPKRYLRKEAAAALEQLFLAAKKDGVILFGASGFRSYDRQVELFEAEKKQKGEQKAVQAVAKPGQSEHQTGLSIDVTSESVDFQITEKFGETKEGKWLQQNAHKFGYIIRYPKGKEAITKYKYEPWHIRYVGKKAAKVIYENNLTLEEYFQKVKKI</sequence>
<proteinExistence type="predicted"/>
<dbReference type="InterPro" id="IPR058193">
    <property type="entry name" value="VanY/YodJ_core_dom"/>
</dbReference>
<gene>
    <name evidence="2" type="ORF">AZI98_18375</name>
</gene>
<dbReference type="PANTHER" id="PTHR34385">
    <property type="entry name" value="D-ALANYL-D-ALANINE CARBOXYPEPTIDASE"/>
    <property type="match status" value="1"/>
</dbReference>
<accession>A0A167YXM9</accession>
<dbReference type="CDD" id="cd14852">
    <property type="entry name" value="LD-carboxypeptidase"/>
    <property type="match status" value="1"/>
</dbReference>